<reference evidence="9" key="1">
    <citation type="submission" date="2023-05" db="EMBL/GenBank/DDBJ databases">
        <authorList>
            <person name="Huff M."/>
        </authorList>
    </citation>
    <scope>NUCLEOTIDE SEQUENCE</scope>
</reference>
<evidence type="ECO:0000256" key="8">
    <source>
        <dbReference type="SAM" id="Phobius"/>
    </source>
</evidence>
<feature type="transmembrane region" description="Helical" evidence="8">
    <location>
        <begin position="104"/>
        <end position="121"/>
    </location>
</feature>
<feature type="region of interest" description="Disordered" evidence="7">
    <location>
        <begin position="238"/>
        <end position="257"/>
    </location>
</feature>
<keyword evidence="5 8" id="KW-0472">Membrane</keyword>
<dbReference type="InterPro" id="IPR036259">
    <property type="entry name" value="MFS_trans_sf"/>
</dbReference>
<keyword evidence="3 8" id="KW-0812">Transmembrane</keyword>
<evidence type="ECO:0000256" key="3">
    <source>
        <dbReference type="ARBA" id="ARBA00022692"/>
    </source>
</evidence>
<dbReference type="InterPro" id="IPR000109">
    <property type="entry name" value="POT_fam"/>
</dbReference>
<organism evidence="9 10">
    <name type="scientific">Fraxinus pennsylvanica</name>
    <dbReference type="NCBI Taxonomy" id="56036"/>
    <lineage>
        <taxon>Eukaryota</taxon>
        <taxon>Viridiplantae</taxon>
        <taxon>Streptophyta</taxon>
        <taxon>Embryophyta</taxon>
        <taxon>Tracheophyta</taxon>
        <taxon>Spermatophyta</taxon>
        <taxon>Magnoliopsida</taxon>
        <taxon>eudicotyledons</taxon>
        <taxon>Gunneridae</taxon>
        <taxon>Pentapetalae</taxon>
        <taxon>asterids</taxon>
        <taxon>lamiids</taxon>
        <taxon>Lamiales</taxon>
        <taxon>Oleaceae</taxon>
        <taxon>Oleeae</taxon>
        <taxon>Fraxinus</taxon>
    </lineage>
</organism>
<dbReference type="EMBL" id="OU503058">
    <property type="protein sequence ID" value="CAI9787137.1"/>
    <property type="molecule type" value="Genomic_DNA"/>
</dbReference>
<feature type="transmembrane region" description="Helical" evidence="8">
    <location>
        <begin position="54"/>
        <end position="73"/>
    </location>
</feature>
<feature type="transmembrane region" description="Helical" evidence="8">
    <location>
        <begin position="177"/>
        <end position="197"/>
    </location>
</feature>
<feature type="transmembrane region" description="Helical" evidence="8">
    <location>
        <begin position="276"/>
        <end position="297"/>
    </location>
</feature>
<comment type="similarity">
    <text evidence="6">Belongs to the major facilitator superfamily. Phosphate:H(+) symporter (TC 2.A.1.9) family.</text>
</comment>
<keyword evidence="4 8" id="KW-1133">Transmembrane helix</keyword>
<feature type="transmembrane region" description="Helical" evidence="8">
    <location>
        <begin position="343"/>
        <end position="363"/>
    </location>
</feature>
<dbReference type="Proteomes" id="UP000834106">
    <property type="component" value="Chromosome 23"/>
</dbReference>
<evidence type="ECO:0000313" key="10">
    <source>
        <dbReference type="Proteomes" id="UP000834106"/>
    </source>
</evidence>
<feature type="transmembrane region" description="Helical" evidence="8">
    <location>
        <begin position="12"/>
        <end position="33"/>
    </location>
</feature>
<comment type="similarity">
    <text evidence="2">Belongs to the major facilitator superfamily. Proton-dependent oligopeptide transporter (POT/PTR) (TC 2.A.17) family.</text>
</comment>
<evidence type="ECO:0000256" key="1">
    <source>
        <dbReference type="ARBA" id="ARBA00004141"/>
    </source>
</evidence>
<dbReference type="AlphaFoldDB" id="A0AAD2ECT9"/>
<dbReference type="PANTHER" id="PTHR11654">
    <property type="entry name" value="OLIGOPEPTIDE TRANSPORTER-RELATED"/>
    <property type="match status" value="1"/>
</dbReference>
<feature type="transmembrane region" description="Helical" evidence="8">
    <location>
        <begin position="454"/>
        <end position="473"/>
    </location>
</feature>
<evidence type="ECO:0000256" key="6">
    <source>
        <dbReference type="ARBA" id="ARBA00044504"/>
    </source>
</evidence>
<evidence type="ECO:0000256" key="4">
    <source>
        <dbReference type="ARBA" id="ARBA00022989"/>
    </source>
</evidence>
<feature type="transmembrane region" description="Helical" evidence="8">
    <location>
        <begin position="309"/>
        <end position="331"/>
    </location>
</feature>
<evidence type="ECO:0000256" key="2">
    <source>
        <dbReference type="ARBA" id="ARBA00005982"/>
    </source>
</evidence>
<gene>
    <name evidence="9" type="ORF">FPE_LOCUS34567</name>
</gene>
<protein>
    <recommendedName>
        <fullName evidence="11">Transmembrane protein</fullName>
    </recommendedName>
</protein>
<accession>A0AAD2ECT9</accession>
<dbReference type="GO" id="GO:0022857">
    <property type="term" value="F:transmembrane transporter activity"/>
    <property type="evidence" value="ECO:0007669"/>
    <property type="project" value="InterPro"/>
</dbReference>
<name>A0AAD2ECT9_9LAMI</name>
<feature type="transmembrane region" description="Helical" evidence="8">
    <location>
        <begin position="209"/>
        <end position="225"/>
    </location>
</feature>
<evidence type="ECO:0000256" key="7">
    <source>
        <dbReference type="SAM" id="MobiDB-lite"/>
    </source>
</evidence>
<dbReference type="GO" id="GO:0016020">
    <property type="term" value="C:membrane"/>
    <property type="evidence" value="ECO:0007669"/>
    <property type="project" value="UniProtKB-SubCell"/>
</dbReference>
<dbReference type="Gene3D" id="1.20.1250.20">
    <property type="entry name" value="MFS general substrate transporter like domains"/>
    <property type="match status" value="1"/>
</dbReference>
<comment type="subcellular location">
    <subcellularLocation>
        <location evidence="1">Membrane</location>
        <topology evidence="1">Multi-pass membrane protein</topology>
    </subcellularLocation>
</comment>
<sequence length="583" mass="66897">MDEIYRYGLTLVFGVLMWSLCHILCLLATYLRLRVVWDIPIMRTIKWCLTKLFNYYRLSNHVLIFITVITMDIGFQDDALEGTSTFLQILFAITLDNYPGRFKLVVYSIISYIFGVALLIPDTERNTNTEIPTLCWMLLLITWITVQNEISLKAFLVKDMPTREKKKERKQSRIYSWCESAFSLVAVGIFILLIRFLSQAEFRNLNDPMCSAIFDVLTVILIAVLKRNIVTETTKNQLLNSHNSSPPPSAIEEENRTGKPCTVAQVKEVKFFLGMVPMWTTFLIFSLVDATGSTFFLKQASNIDDSFPITVFIILVTVTSFAIDCLWDFLFRKIGNEMNGQVIMQWRIGVGLAFSFICCRFAYKNADLVNTQPSMHMDIFSLTPQFLLLGIMKGLSERGLQSFFRSLLSESLRDYRTPFGECVMGIGKFLITLCILIFKSWFGRDIDSSRMDNYYAILNILSFANLLIYWVALAHCYGDAPQEVHCEQPIEGAQDSIGPSILRSFSDQTHNDLQYISVSTRRTRSLPSMMPNNPPYISVSPRITRSFSVPARPRTPNRLDDAHAQDNEQLHIEIFDCEHRDDL</sequence>
<evidence type="ECO:0008006" key="11">
    <source>
        <dbReference type="Google" id="ProtNLM"/>
    </source>
</evidence>
<evidence type="ECO:0000256" key="5">
    <source>
        <dbReference type="ARBA" id="ARBA00023136"/>
    </source>
</evidence>
<dbReference type="Pfam" id="PF00854">
    <property type="entry name" value="PTR2"/>
    <property type="match status" value="1"/>
</dbReference>
<keyword evidence="10" id="KW-1185">Reference proteome</keyword>
<feature type="transmembrane region" description="Helical" evidence="8">
    <location>
        <begin position="422"/>
        <end position="442"/>
    </location>
</feature>
<evidence type="ECO:0000313" key="9">
    <source>
        <dbReference type="EMBL" id="CAI9787137.1"/>
    </source>
</evidence>
<proteinExistence type="inferred from homology"/>